<feature type="compositionally biased region" description="Acidic residues" evidence="8">
    <location>
        <begin position="1345"/>
        <end position="1355"/>
    </location>
</feature>
<feature type="compositionally biased region" description="Polar residues" evidence="8">
    <location>
        <begin position="914"/>
        <end position="932"/>
    </location>
</feature>
<feature type="compositionally biased region" description="Acidic residues" evidence="8">
    <location>
        <begin position="1475"/>
        <end position="1510"/>
    </location>
</feature>
<sequence>MTDPIEAARYTPPREMFKPDFTDTPSASVDQDTPSASSPLAEVIDAAMADETMLEPDHEHDTAATAAATAGATDSGDSELDALGQHLSLHSPEKTGSHSHHDNNNNNVSPLETPTESGSVSTEPSSSTASTENIATAAGSPPAPDQQDKLIKDLGLKRLEEGDPWFLVDKRWMVTFRKYCNKYAQGLDINPPGPIDNSNLFDISGQLKRDLGDQVLTLPQEGWDLLVAWYGSSTAPVRRVVVNTGSELMPNLMIDYYPPVLSLYWVMDGAPDTDINIEPEQIEVSRTTKFGDLKGLLLSRANITAAVRSRLWAFPPHTIMPADGNTIRASSVLAFGGVCLEHVADDATVGELTELTQQSNVAMEVANESGFLVQNVPARAPLPLSSNNTSTASSPMFLGQSSRFGATLTTSSSFGGGSGSGSGSNSSKAEGICGLQNLGNTCFMNSALQCLSNTPDLTAYFLANAWQDELNPDNPLGMDGEVAKAYANLVNKLWNGAARSFAPREFKSTIGRFAPTFTGYQQHDSQELLAFLLDGLHEDLNRIKKKPYNEVPDSDGRPDEEVAQICWDLHKARNDSIIVDLFQGQYKSTLVCPVCNKVSVTFDPFMYLSLPLPISKKWVGNVTFVPYDPSRKLVDLRLSMPKGSSMKQLLERVASLVDSDASQLFAAEIYNHKFFKIHEKHDPVEILQENDITFVYELPIANFATSDEYTVVPVFHLAFDTSASRYGTSRYSHRGHPSMIAVTKEEAKDPEAVYAEVMRQSQRYTTVNLHRLARKRYENSVEMQSQDGDAMTEEPNGDEIMEATDSQPSNKAMEEDKDDDNEVDAPITRRLCTISAYTPTVSRYSRGHPYTMGPQSANQPNSHDLHEIFERARHKASLVGRAFAGGNGLIGSRWSEPEDDQHTAVDETAMSSLQTLTSGDSPLASRISSPASPDNLDEIELAEEDEDDPATLGSMASIDFAPASTTSSGGTASSDRAVMKSAAVAAPAAAAAAAVKPPAQPVILPGELVYVHWDEDIGNVVFKEKRTYLRPSYESDQEDKEEQALWDARDEKITDPVLQEELMQAMGSKGGKKAISLEDCLAEYTKEEQLGEDDLWYCPSCKEHRQATKKLDIWKLPDLLVVHLKRFSHTRSWRDKIDAFVDFPIMGLDLRGKALQEEGDENIYDLYAVSNHMGGLGGGHYTAYAKNAKADEWFNFDDSHVSPVNKVDSIKSSNAYLLFYRRRGAAVREYEHRPPKEVETVVGRTLGGGLTFGGSSSITSFSSSSALRPRLNATTSSRAGPGAHDDDDDDDDDDDAENRDPFSAMGLDIGFAPSSSSTIGLGVVRSRGSARADEDRYEVVGPVEPIDEDPEDELPSYDMVSGSGGGGGVVMGSSEMPFHRRPSPDHSPSMSTAASDGSNPGTGFASRESSPSPDSPSSSSPATPLSPSVQAGITTTTTTFTTTAAATTRRHMLSSLGRAAGEDRTGYQVIRRIDDDVEDDEAAADADVESSTMAEDDDDDDDDDDADDDRDSVTGSGVGRAPVGAEAGLLRTTGATSVLTSTTSTTTTTTMTAMAMTTSTTMTSSSSAITPSAAMDTGSDSGTTQELHED</sequence>
<dbReference type="GO" id="GO:0006508">
    <property type="term" value="P:proteolysis"/>
    <property type="evidence" value="ECO:0007669"/>
    <property type="project" value="UniProtKB-KW"/>
</dbReference>
<dbReference type="InterPro" id="IPR050185">
    <property type="entry name" value="Ub_carboxyl-term_hydrolase"/>
</dbReference>
<name>A0A9P6QDF4_9FUNG</name>
<evidence type="ECO:0000313" key="12">
    <source>
        <dbReference type="Proteomes" id="UP000807716"/>
    </source>
</evidence>
<keyword evidence="12" id="KW-1185">Reference proteome</keyword>
<dbReference type="InterPro" id="IPR018200">
    <property type="entry name" value="USP_CS"/>
</dbReference>
<evidence type="ECO:0000256" key="4">
    <source>
        <dbReference type="ARBA" id="ARBA00022670"/>
    </source>
</evidence>
<reference evidence="11" key="1">
    <citation type="journal article" date="2020" name="Fungal Divers.">
        <title>Resolving the Mortierellaceae phylogeny through synthesis of multi-gene phylogenetics and phylogenomics.</title>
        <authorList>
            <person name="Vandepol N."/>
            <person name="Liber J."/>
            <person name="Desiro A."/>
            <person name="Na H."/>
            <person name="Kennedy M."/>
            <person name="Barry K."/>
            <person name="Grigoriev I.V."/>
            <person name="Miller A.N."/>
            <person name="O'Donnell K."/>
            <person name="Stajich J.E."/>
            <person name="Bonito G."/>
        </authorList>
    </citation>
    <scope>NUCLEOTIDE SEQUENCE</scope>
    <source>
        <strain evidence="11">BC1065</strain>
    </source>
</reference>
<dbReference type="Proteomes" id="UP000807716">
    <property type="component" value="Unassembled WGS sequence"/>
</dbReference>
<evidence type="ECO:0000256" key="5">
    <source>
        <dbReference type="ARBA" id="ARBA00022786"/>
    </source>
</evidence>
<feature type="domain" description="USP" evidence="9">
    <location>
        <begin position="433"/>
        <end position="1223"/>
    </location>
</feature>
<feature type="compositionally biased region" description="Basic and acidic residues" evidence="8">
    <location>
        <begin position="91"/>
        <end position="103"/>
    </location>
</feature>
<evidence type="ECO:0000256" key="6">
    <source>
        <dbReference type="ARBA" id="ARBA00022801"/>
    </source>
</evidence>
<dbReference type="PANTHER" id="PTHR21646">
    <property type="entry name" value="UBIQUITIN CARBOXYL-TERMINAL HYDROLASE"/>
    <property type="match status" value="1"/>
</dbReference>
<evidence type="ECO:0000256" key="3">
    <source>
        <dbReference type="ARBA" id="ARBA00012759"/>
    </source>
</evidence>
<protein>
    <recommendedName>
        <fullName evidence="3">ubiquitinyl hydrolase 1</fullName>
        <ecNumber evidence="3">3.4.19.12</ecNumber>
    </recommendedName>
</protein>
<accession>A0A9P6QDF4</accession>
<feature type="compositionally biased region" description="Low complexity" evidence="8">
    <location>
        <begin position="104"/>
        <end position="132"/>
    </location>
</feature>
<dbReference type="InterPro" id="IPR035927">
    <property type="entry name" value="DUSP-like_sf"/>
</dbReference>
<feature type="region of interest" description="Disordered" evidence="8">
    <location>
        <begin position="1260"/>
        <end position="1311"/>
    </location>
</feature>
<comment type="catalytic activity">
    <reaction evidence="1">
        <text>Thiol-dependent hydrolysis of ester, thioester, amide, peptide and isopeptide bonds formed by the C-terminal Gly of ubiquitin (a 76-residue protein attached to proteins as an intracellular targeting signal).</text>
        <dbReference type="EC" id="3.4.19.12"/>
    </reaction>
</comment>
<evidence type="ECO:0000256" key="1">
    <source>
        <dbReference type="ARBA" id="ARBA00000707"/>
    </source>
</evidence>
<dbReference type="PANTHER" id="PTHR21646:SF24">
    <property type="entry name" value="UBIQUITIN CARBOXYL-TERMINAL HYDROLASE"/>
    <property type="match status" value="1"/>
</dbReference>
<evidence type="ECO:0000256" key="7">
    <source>
        <dbReference type="ARBA" id="ARBA00022807"/>
    </source>
</evidence>
<feature type="region of interest" description="Disordered" evidence="8">
    <location>
        <begin position="1471"/>
        <end position="1590"/>
    </location>
</feature>
<evidence type="ECO:0000259" key="10">
    <source>
        <dbReference type="PROSITE" id="PS51283"/>
    </source>
</evidence>
<dbReference type="SUPFAM" id="SSF143791">
    <property type="entry name" value="DUSP-like"/>
    <property type="match status" value="1"/>
</dbReference>
<evidence type="ECO:0000256" key="2">
    <source>
        <dbReference type="ARBA" id="ARBA00009085"/>
    </source>
</evidence>
<dbReference type="InterPro" id="IPR006615">
    <property type="entry name" value="Pept_C19_DUSP"/>
</dbReference>
<dbReference type="PROSITE" id="PS51283">
    <property type="entry name" value="DUSP"/>
    <property type="match status" value="1"/>
</dbReference>
<dbReference type="GO" id="GO:0004843">
    <property type="term" value="F:cysteine-type deubiquitinase activity"/>
    <property type="evidence" value="ECO:0007669"/>
    <property type="project" value="UniProtKB-EC"/>
</dbReference>
<gene>
    <name evidence="11" type="primary">UBP12</name>
    <name evidence="11" type="ORF">DFQ27_001896</name>
</gene>
<feature type="region of interest" description="Disordered" evidence="8">
    <location>
        <begin position="779"/>
        <end position="822"/>
    </location>
</feature>
<proteinExistence type="inferred from homology"/>
<dbReference type="CDD" id="cd02674">
    <property type="entry name" value="Peptidase_C19R"/>
    <property type="match status" value="1"/>
</dbReference>
<dbReference type="InterPro" id="IPR028889">
    <property type="entry name" value="USP"/>
</dbReference>
<dbReference type="Pfam" id="PF00443">
    <property type="entry name" value="UCH"/>
    <property type="match status" value="1"/>
</dbReference>
<keyword evidence="5" id="KW-0833">Ubl conjugation pathway</keyword>
<feature type="region of interest" description="Disordered" evidence="8">
    <location>
        <begin position="1342"/>
        <end position="1448"/>
    </location>
</feature>
<dbReference type="PROSITE" id="PS00973">
    <property type="entry name" value="USP_2"/>
    <property type="match status" value="1"/>
</dbReference>
<feature type="compositionally biased region" description="Polar residues" evidence="8">
    <location>
        <begin position="1578"/>
        <end position="1590"/>
    </location>
</feature>
<dbReference type="SMART" id="SM00695">
    <property type="entry name" value="DUSP"/>
    <property type="match status" value="1"/>
</dbReference>
<dbReference type="EMBL" id="JAAAJB010000168">
    <property type="protein sequence ID" value="KAG0263152.1"/>
    <property type="molecule type" value="Genomic_DNA"/>
</dbReference>
<dbReference type="GO" id="GO:0016579">
    <property type="term" value="P:protein deubiquitination"/>
    <property type="evidence" value="ECO:0007669"/>
    <property type="project" value="InterPro"/>
</dbReference>
<organism evidence="11 12">
    <name type="scientific">Actinomortierella ambigua</name>
    <dbReference type="NCBI Taxonomy" id="1343610"/>
    <lineage>
        <taxon>Eukaryota</taxon>
        <taxon>Fungi</taxon>
        <taxon>Fungi incertae sedis</taxon>
        <taxon>Mucoromycota</taxon>
        <taxon>Mortierellomycotina</taxon>
        <taxon>Mortierellomycetes</taxon>
        <taxon>Mortierellales</taxon>
        <taxon>Mortierellaceae</taxon>
        <taxon>Actinomortierella</taxon>
    </lineage>
</organism>
<feature type="compositionally biased region" description="Low complexity" evidence="8">
    <location>
        <begin position="1532"/>
        <end position="1575"/>
    </location>
</feature>
<feature type="domain" description="DUSP" evidence="10">
    <location>
        <begin position="142"/>
        <end position="242"/>
    </location>
</feature>
<feature type="compositionally biased region" description="Polar residues" evidence="8">
    <location>
        <begin position="1386"/>
        <end position="1401"/>
    </location>
</feature>
<feature type="region of interest" description="Disordered" evidence="8">
    <location>
        <begin position="1"/>
        <end position="148"/>
    </location>
</feature>
<keyword evidence="6" id="KW-0378">Hydrolase</keyword>
<feature type="compositionally biased region" description="Acidic residues" evidence="8">
    <location>
        <begin position="790"/>
        <end position="802"/>
    </location>
</feature>
<dbReference type="SUPFAM" id="SSF54001">
    <property type="entry name" value="Cysteine proteinases"/>
    <property type="match status" value="1"/>
</dbReference>
<comment type="similarity">
    <text evidence="2">Belongs to the peptidase C19 family.</text>
</comment>
<dbReference type="Gene3D" id="3.30.2230.10">
    <property type="entry name" value="DUSP-like"/>
    <property type="match status" value="1"/>
</dbReference>
<dbReference type="InterPro" id="IPR001394">
    <property type="entry name" value="Peptidase_C19_UCH"/>
</dbReference>
<evidence type="ECO:0000256" key="8">
    <source>
        <dbReference type="SAM" id="MobiDB-lite"/>
    </source>
</evidence>
<dbReference type="PROSITE" id="PS50235">
    <property type="entry name" value="USP_3"/>
    <property type="match status" value="1"/>
</dbReference>
<evidence type="ECO:0000259" key="9">
    <source>
        <dbReference type="PROSITE" id="PS50235"/>
    </source>
</evidence>
<dbReference type="PROSITE" id="PS00972">
    <property type="entry name" value="USP_1"/>
    <property type="match status" value="1"/>
</dbReference>
<dbReference type="OrthoDB" id="292964at2759"/>
<feature type="compositionally biased region" description="Low complexity" evidence="8">
    <location>
        <begin position="1406"/>
        <end position="1447"/>
    </location>
</feature>
<dbReference type="EC" id="3.4.19.12" evidence="3"/>
<dbReference type="InterPro" id="IPR038765">
    <property type="entry name" value="Papain-like_cys_pep_sf"/>
</dbReference>
<dbReference type="Gene3D" id="3.90.70.10">
    <property type="entry name" value="Cysteine proteinases"/>
    <property type="match status" value="2"/>
</dbReference>
<feature type="compositionally biased region" description="Low complexity" evidence="8">
    <location>
        <begin position="63"/>
        <end position="73"/>
    </location>
</feature>
<comment type="caution">
    <text evidence="11">The sequence shown here is derived from an EMBL/GenBank/DDBJ whole genome shotgun (WGS) entry which is preliminary data.</text>
</comment>
<keyword evidence="4" id="KW-0645">Protease</keyword>
<evidence type="ECO:0000313" key="11">
    <source>
        <dbReference type="EMBL" id="KAG0263152.1"/>
    </source>
</evidence>
<feature type="compositionally biased region" description="Polar residues" evidence="8">
    <location>
        <begin position="23"/>
        <end position="38"/>
    </location>
</feature>
<feature type="compositionally biased region" description="Acidic residues" evidence="8">
    <location>
        <begin position="1285"/>
        <end position="1297"/>
    </location>
</feature>
<keyword evidence="7" id="KW-0788">Thiol protease</keyword>
<feature type="region of interest" description="Disordered" evidence="8">
    <location>
        <begin position="914"/>
        <end position="934"/>
    </location>
</feature>
<dbReference type="Pfam" id="PF06337">
    <property type="entry name" value="DUSP"/>
    <property type="match status" value="1"/>
</dbReference>